<dbReference type="PANTHER" id="PTHR46401:SF2">
    <property type="entry name" value="GLYCOSYLTRANSFERASE WBBK-RELATED"/>
    <property type="match status" value="1"/>
</dbReference>
<dbReference type="Pfam" id="PF26334">
    <property type="entry name" value="Gtf3_N"/>
    <property type="match status" value="1"/>
</dbReference>
<evidence type="ECO:0000256" key="1">
    <source>
        <dbReference type="ARBA" id="ARBA00022679"/>
    </source>
</evidence>
<dbReference type="EC" id="2.4.1.251" evidence="4"/>
<proteinExistence type="predicted"/>
<dbReference type="CDD" id="cd03801">
    <property type="entry name" value="GT4_PimA-like"/>
    <property type="match status" value="1"/>
</dbReference>
<dbReference type="EMBL" id="SNRY01000348">
    <property type="protein sequence ID" value="KAA6342045.1"/>
    <property type="molecule type" value="Genomic_DNA"/>
</dbReference>
<organism evidence="4">
    <name type="scientific">termite gut metagenome</name>
    <dbReference type="NCBI Taxonomy" id="433724"/>
    <lineage>
        <taxon>unclassified sequences</taxon>
        <taxon>metagenomes</taxon>
        <taxon>organismal metagenomes</taxon>
    </lineage>
</organism>
<accession>A0A5J4S9E2</accession>
<dbReference type="AlphaFoldDB" id="A0A5J4S9E2"/>
<evidence type="ECO:0000259" key="3">
    <source>
        <dbReference type="Pfam" id="PF26334"/>
    </source>
</evidence>
<dbReference type="Pfam" id="PF00534">
    <property type="entry name" value="Glycos_transf_1"/>
    <property type="match status" value="1"/>
</dbReference>
<keyword evidence="1 4" id="KW-0808">Transferase</keyword>
<protein>
    <submittedName>
        <fullName evidence="4">GDP-mannose:glycolipid 4-beta-D-mannosyltransferase</fullName>
        <ecNumber evidence="4">2.4.1.251</ecNumber>
    </submittedName>
</protein>
<sequence>MKIALIEPIGGHGGMDYYDYGLAYGLGCNDLDVLFYTCDKTYIRCFRSVDTILMFKKIWDTNIIIKTFQYLKGHFMSFKDAKKKKVRLIHLHFFTFRFIDYLILIIAKKMNFIIIVTVHDINSFNKKANLSIERGCYKLIDGAIVHNNSSYNDLNKKNITIKKITIIPHGNYNLFIKKIPLKRSDNVFTLLFFGQIKKVKGLDILLNSIKLVIDKGYKIKLIIAGKVWKSDLDYYINLIKELNIQSAVETNFRYIPDEEIASFFSKADLVVLPYLEIYQSGVLLLTMSYGRPVLCSDLNAFKEIIIDKENGFLFENKNKDSLANSIIDIIDNQCIVDKVVKNADRLIESRYNWLNIGKQTADLYHSLLD</sequence>
<evidence type="ECO:0000259" key="2">
    <source>
        <dbReference type="Pfam" id="PF00534"/>
    </source>
</evidence>
<gene>
    <name evidence="4" type="ORF">EZS27_010181</name>
</gene>
<keyword evidence="4" id="KW-0328">Glycosyltransferase</keyword>
<evidence type="ECO:0000313" key="4">
    <source>
        <dbReference type="EMBL" id="KAA6342045.1"/>
    </source>
</evidence>
<dbReference type="Gene3D" id="3.40.50.2000">
    <property type="entry name" value="Glycogen Phosphorylase B"/>
    <property type="match status" value="2"/>
</dbReference>
<dbReference type="GO" id="GO:0016757">
    <property type="term" value="F:glycosyltransferase activity"/>
    <property type="evidence" value="ECO:0007669"/>
    <property type="project" value="UniProtKB-KW"/>
</dbReference>
<dbReference type="SUPFAM" id="SSF53756">
    <property type="entry name" value="UDP-Glycosyltransferase/glycogen phosphorylase"/>
    <property type="match status" value="1"/>
</dbReference>
<dbReference type="GO" id="GO:0009103">
    <property type="term" value="P:lipopolysaccharide biosynthetic process"/>
    <property type="evidence" value="ECO:0007669"/>
    <property type="project" value="TreeGrafter"/>
</dbReference>
<name>A0A5J4S9E2_9ZZZZ</name>
<dbReference type="InterPro" id="IPR001296">
    <property type="entry name" value="Glyco_trans_1"/>
</dbReference>
<dbReference type="InterPro" id="IPR058591">
    <property type="entry name" value="Gtf3_N"/>
</dbReference>
<feature type="domain" description="Glycosyl transferase family 1" evidence="2">
    <location>
        <begin position="183"/>
        <end position="343"/>
    </location>
</feature>
<reference evidence="4" key="1">
    <citation type="submission" date="2019-03" db="EMBL/GenBank/DDBJ databases">
        <title>Single cell metagenomics reveals metabolic interactions within the superorganism composed of flagellate Streblomastix strix and complex community of Bacteroidetes bacteria on its surface.</title>
        <authorList>
            <person name="Treitli S.C."/>
            <person name="Kolisko M."/>
            <person name="Husnik F."/>
            <person name="Keeling P."/>
            <person name="Hampl V."/>
        </authorList>
    </citation>
    <scope>NUCLEOTIDE SEQUENCE</scope>
    <source>
        <strain evidence="4">STM</strain>
    </source>
</reference>
<comment type="caution">
    <text evidence="4">The sequence shown here is derived from an EMBL/GenBank/DDBJ whole genome shotgun (WGS) entry which is preliminary data.</text>
</comment>
<dbReference type="PANTHER" id="PTHR46401">
    <property type="entry name" value="GLYCOSYLTRANSFERASE WBBK-RELATED"/>
    <property type="match status" value="1"/>
</dbReference>
<feature type="domain" description="Glucosyltransferase 3-like N-terminal" evidence="3">
    <location>
        <begin position="96"/>
        <end position="164"/>
    </location>
</feature>